<evidence type="ECO:0000313" key="3">
    <source>
        <dbReference type="EMBL" id="KAK4877480.1"/>
    </source>
</evidence>
<dbReference type="Proteomes" id="UP001353858">
    <property type="component" value="Unassembled WGS sequence"/>
</dbReference>
<dbReference type="PANTHER" id="PTHR33327:SF3">
    <property type="entry name" value="RNA-DIRECTED DNA POLYMERASE"/>
    <property type="match status" value="1"/>
</dbReference>
<feature type="region of interest" description="Disordered" evidence="1">
    <location>
        <begin position="196"/>
        <end position="217"/>
    </location>
</feature>
<feature type="compositionally biased region" description="Basic and acidic residues" evidence="1">
    <location>
        <begin position="196"/>
        <end position="208"/>
    </location>
</feature>
<keyword evidence="4" id="KW-1185">Reference proteome</keyword>
<protein>
    <recommendedName>
        <fullName evidence="2">DUF7041 domain-containing protein</fullName>
    </recommendedName>
</protein>
<comment type="caution">
    <text evidence="3">The sequence shown here is derived from an EMBL/GenBank/DDBJ whole genome shotgun (WGS) entry which is preliminary data.</text>
</comment>
<dbReference type="AlphaFoldDB" id="A0AAN7P0A1"/>
<dbReference type="EMBL" id="JARPUR010000004">
    <property type="protein sequence ID" value="KAK4877480.1"/>
    <property type="molecule type" value="Genomic_DNA"/>
</dbReference>
<evidence type="ECO:0000259" key="2">
    <source>
        <dbReference type="Pfam" id="PF23055"/>
    </source>
</evidence>
<feature type="domain" description="DUF7041" evidence="2">
    <location>
        <begin position="18"/>
        <end position="101"/>
    </location>
</feature>
<proteinExistence type="predicted"/>
<dbReference type="PANTHER" id="PTHR33327">
    <property type="entry name" value="ENDONUCLEASE"/>
    <property type="match status" value="1"/>
</dbReference>
<accession>A0AAN7P0A1</accession>
<evidence type="ECO:0000256" key="1">
    <source>
        <dbReference type="SAM" id="MobiDB-lite"/>
    </source>
</evidence>
<gene>
    <name evidence="3" type="ORF">RN001_009986</name>
</gene>
<evidence type="ECO:0000313" key="4">
    <source>
        <dbReference type="Proteomes" id="UP001353858"/>
    </source>
</evidence>
<sequence length="253" mass="28832">MTDTDPQRPEVHRVHMKIPPFWASDSEMWFAQVESHFRISGISSDETKYGYIASSLEAKYACEVRDILTKPPQTNCYEALKTELIKRLSATDEQRMRQLLEREELGDRKPSQFPRHLLALAGTSVPDDLLKSIWISRLPQKTQAILAVQKAANLADSAELADAINATTPQHLYAVQPNDAIQEALTKLAAEIVELKTRGRPTQREKPTNRKSSRRRTPKKEYDTCWYHFRFGKGARNCRPPCNENSGNEGESH</sequence>
<name>A0AAN7P0A1_9COLE</name>
<dbReference type="Pfam" id="PF23055">
    <property type="entry name" value="DUF7041"/>
    <property type="match status" value="1"/>
</dbReference>
<dbReference type="InterPro" id="IPR055469">
    <property type="entry name" value="DUF7041"/>
</dbReference>
<organism evidence="3 4">
    <name type="scientific">Aquatica leii</name>
    <dbReference type="NCBI Taxonomy" id="1421715"/>
    <lineage>
        <taxon>Eukaryota</taxon>
        <taxon>Metazoa</taxon>
        <taxon>Ecdysozoa</taxon>
        <taxon>Arthropoda</taxon>
        <taxon>Hexapoda</taxon>
        <taxon>Insecta</taxon>
        <taxon>Pterygota</taxon>
        <taxon>Neoptera</taxon>
        <taxon>Endopterygota</taxon>
        <taxon>Coleoptera</taxon>
        <taxon>Polyphaga</taxon>
        <taxon>Elateriformia</taxon>
        <taxon>Elateroidea</taxon>
        <taxon>Lampyridae</taxon>
        <taxon>Luciolinae</taxon>
        <taxon>Aquatica</taxon>
    </lineage>
</organism>
<reference evidence="4" key="1">
    <citation type="submission" date="2023-01" db="EMBL/GenBank/DDBJ databases">
        <title>Key to firefly adult light organ development and bioluminescence: homeobox transcription factors regulate luciferase expression and transportation to peroxisome.</title>
        <authorList>
            <person name="Fu X."/>
        </authorList>
    </citation>
    <scope>NUCLEOTIDE SEQUENCE [LARGE SCALE GENOMIC DNA]</scope>
</reference>